<dbReference type="Proteomes" id="UP000663671">
    <property type="component" value="Chromosome 5"/>
</dbReference>
<evidence type="ECO:0000313" key="2">
    <source>
        <dbReference type="EMBL" id="QSS62008.1"/>
    </source>
</evidence>
<dbReference type="VEuPathDB" id="FungiDB:I7I51_04185"/>
<name>A0A8A1M691_AJECA</name>
<feature type="region of interest" description="Disordered" evidence="1">
    <location>
        <begin position="23"/>
        <end position="49"/>
    </location>
</feature>
<organism evidence="2 3">
    <name type="scientific">Ajellomyces capsulatus</name>
    <name type="common">Darling's disease fungus</name>
    <name type="synonym">Histoplasma capsulatum</name>
    <dbReference type="NCBI Taxonomy" id="5037"/>
    <lineage>
        <taxon>Eukaryota</taxon>
        <taxon>Fungi</taxon>
        <taxon>Dikarya</taxon>
        <taxon>Ascomycota</taxon>
        <taxon>Pezizomycotina</taxon>
        <taxon>Eurotiomycetes</taxon>
        <taxon>Eurotiomycetidae</taxon>
        <taxon>Onygenales</taxon>
        <taxon>Ajellomycetaceae</taxon>
        <taxon>Histoplasma</taxon>
    </lineage>
</organism>
<reference evidence="2" key="1">
    <citation type="submission" date="2021-01" db="EMBL/GenBank/DDBJ databases">
        <title>Chromosome-level genome assembly of a human fungal pathogen reveals clustering of transcriptionally co-regulated genes.</title>
        <authorList>
            <person name="Voorhies M."/>
            <person name="Cohen S."/>
            <person name="Shea T.P."/>
            <person name="Petrus S."/>
            <person name="Munoz J.F."/>
            <person name="Poplawski S."/>
            <person name="Goldman W.E."/>
            <person name="Michael T."/>
            <person name="Cuomo C.A."/>
            <person name="Sil A."/>
            <person name="Beyhan S."/>
        </authorList>
    </citation>
    <scope>NUCLEOTIDE SEQUENCE</scope>
    <source>
        <strain evidence="2">WU24</strain>
    </source>
</reference>
<evidence type="ECO:0000256" key="1">
    <source>
        <dbReference type="SAM" id="MobiDB-lite"/>
    </source>
</evidence>
<dbReference type="AlphaFoldDB" id="A0A8A1M691"/>
<dbReference type="EMBL" id="CP069111">
    <property type="protein sequence ID" value="QSS62008.1"/>
    <property type="molecule type" value="Genomic_DNA"/>
</dbReference>
<proteinExistence type="predicted"/>
<accession>A0A8A1M691</accession>
<sequence length="49" mass="5602">MAEVCLADLVGFPQRGLPGFQSCLSSKTRRKPQATSHLREWQIRQSQQM</sequence>
<gene>
    <name evidence="2" type="ORF">I7I51_04185</name>
</gene>
<protein>
    <submittedName>
        <fullName evidence="2">Uncharacterized protein</fullName>
    </submittedName>
</protein>
<evidence type="ECO:0000313" key="3">
    <source>
        <dbReference type="Proteomes" id="UP000663671"/>
    </source>
</evidence>